<dbReference type="Proteomes" id="UP000014387">
    <property type="component" value="Unassembled WGS sequence"/>
</dbReference>
<feature type="transmembrane region" description="Helical" evidence="9">
    <location>
        <begin position="135"/>
        <end position="157"/>
    </location>
</feature>
<evidence type="ECO:0008006" key="14">
    <source>
        <dbReference type="Google" id="ProtNLM"/>
    </source>
</evidence>
<gene>
    <name evidence="12" type="ORF">HMPREF9238_00523</name>
</gene>
<keyword evidence="2" id="KW-1003">Cell membrane</keyword>
<organism evidence="12 13">
    <name type="scientific">Gleimia europaea ACS-120-V-Col10b</name>
    <dbReference type="NCBI Taxonomy" id="883069"/>
    <lineage>
        <taxon>Bacteria</taxon>
        <taxon>Bacillati</taxon>
        <taxon>Actinomycetota</taxon>
        <taxon>Actinomycetes</taxon>
        <taxon>Actinomycetales</taxon>
        <taxon>Actinomycetaceae</taxon>
        <taxon>Gleimia</taxon>
    </lineage>
</organism>
<dbReference type="AlphaFoldDB" id="A0A9W5VWC3"/>
<evidence type="ECO:0000256" key="6">
    <source>
        <dbReference type="ARBA" id="ARBA00023136"/>
    </source>
</evidence>
<feature type="domain" description="CBS" evidence="10">
    <location>
        <begin position="284"/>
        <end position="340"/>
    </location>
</feature>
<feature type="transmembrane region" description="Helical" evidence="9">
    <location>
        <begin position="57"/>
        <end position="78"/>
    </location>
</feature>
<dbReference type="Gene3D" id="3.10.580.10">
    <property type="entry name" value="CBS-domain"/>
    <property type="match status" value="1"/>
</dbReference>
<evidence type="ECO:0000256" key="3">
    <source>
        <dbReference type="ARBA" id="ARBA00022692"/>
    </source>
</evidence>
<evidence type="ECO:0000256" key="2">
    <source>
        <dbReference type="ARBA" id="ARBA00022475"/>
    </source>
</evidence>
<protein>
    <recommendedName>
        <fullName evidence="14">HlyC/CorC family transporter</fullName>
    </recommendedName>
</protein>
<dbReference type="PANTHER" id="PTHR43099">
    <property type="entry name" value="UPF0053 PROTEIN YRKA"/>
    <property type="match status" value="1"/>
</dbReference>
<keyword evidence="7" id="KW-0129">CBS domain</keyword>
<dbReference type="PROSITE" id="PS51846">
    <property type="entry name" value="CNNM"/>
    <property type="match status" value="1"/>
</dbReference>
<dbReference type="Pfam" id="PF01595">
    <property type="entry name" value="CNNM"/>
    <property type="match status" value="1"/>
</dbReference>
<keyword evidence="4" id="KW-0677">Repeat</keyword>
<dbReference type="CDD" id="cd04590">
    <property type="entry name" value="CBS_pair_CorC_HlyC_assoc"/>
    <property type="match status" value="1"/>
</dbReference>
<comment type="caution">
    <text evidence="12">The sequence shown here is derived from an EMBL/GenBank/DDBJ whole genome shotgun (WGS) entry which is preliminary data.</text>
</comment>
<evidence type="ECO:0000256" key="9">
    <source>
        <dbReference type="SAM" id="Phobius"/>
    </source>
</evidence>
<keyword evidence="3 8" id="KW-0812">Transmembrane</keyword>
<evidence type="ECO:0000256" key="7">
    <source>
        <dbReference type="PROSITE-ProRule" id="PRU00703"/>
    </source>
</evidence>
<dbReference type="InterPro" id="IPR002550">
    <property type="entry name" value="CNNM"/>
</dbReference>
<evidence type="ECO:0000259" key="10">
    <source>
        <dbReference type="PROSITE" id="PS51371"/>
    </source>
</evidence>
<sequence length="354" mass="38752">MSITAGLLITLFLLLLNAFFVAAEFAVTSSRRAQIEPLADEGKRGAKTALYAIENVSLMLSISQLGITIASTSLGAVAEPAIARLVERPLQAVGLPAASAHAVAFILALLLVLYLHVVFGEMVPKNMSVSAPDKALLILAPPLVAIGHVFRPIVVGLDHMANWFVRLFGLEPRHEVAASFTAEEVASIVELSQQEGTLHDEIGLLSGTLEFSEERAGDVMVPVEELVSVPRDVTPAQLEREVAKTGFSRYPVVDENGLPIYYIHLKDVLFAGPDQRDLPLDEWRFREMPVVQASDEVEDTLRIMQRSGTHLAEVVKDGLTVGVLFLEDVIEELVGEVRDSLQREDIFIERNLDM</sequence>
<evidence type="ECO:0000256" key="4">
    <source>
        <dbReference type="ARBA" id="ARBA00022737"/>
    </source>
</evidence>
<feature type="domain" description="CBS" evidence="10">
    <location>
        <begin position="220"/>
        <end position="278"/>
    </location>
</feature>
<dbReference type="PANTHER" id="PTHR43099:SF5">
    <property type="entry name" value="HLYC_CORC FAMILY TRANSPORTER"/>
    <property type="match status" value="1"/>
</dbReference>
<evidence type="ECO:0000256" key="1">
    <source>
        <dbReference type="ARBA" id="ARBA00004651"/>
    </source>
</evidence>
<dbReference type="InterPro" id="IPR044751">
    <property type="entry name" value="Ion_transp-like_CBS"/>
</dbReference>
<dbReference type="EMBL" id="AGWN01000001">
    <property type="protein sequence ID" value="EPD30768.1"/>
    <property type="molecule type" value="Genomic_DNA"/>
</dbReference>
<dbReference type="InterPro" id="IPR046342">
    <property type="entry name" value="CBS_dom_sf"/>
</dbReference>
<dbReference type="SUPFAM" id="SSF54631">
    <property type="entry name" value="CBS-domain pair"/>
    <property type="match status" value="1"/>
</dbReference>
<dbReference type="OrthoDB" id="110231at2"/>
<dbReference type="SMART" id="SM00116">
    <property type="entry name" value="CBS"/>
    <property type="match status" value="2"/>
</dbReference>
<evidence type="ECO:0000256" key="5">
    <source>
        <dbReference type="ARBA" id="ARBA00022989"/>
    </source>
</evidence>
<evidence type="ECO:0000259" key="11">
    <source>
        <dbReference type="PROSITE" id="PS51846"/>
    </source>
</evidence>
<name>A0A9W5VWC3_9ACTO</name>
<feature type="domain" description="CNNM transmembrane" evidence="11">
    <location>
        <begin position="1"/>
        <end position="202"/>
    </location>
</feature>
<dbReference type="RefSeq" id="WP_016443880.1">
    <property type="nucleotide sequence ID" value="NZ_KE150266.1"/>
</dbReference>
<dbReference type="PROSITE" id="PS51371">
    <property type="entry name" value="CBS"/>
    <property type="match status" value="2"/>
</dbReference>
<dbReference type="GO" id="GO:0005886">
    <property type="term" value="C:plasma membrane"/>
    <property type="evidence" value="ECO:0007669"/>
    <property type="project" value="UniProtKB-SubCell"/>
</dbReference>
<proteinExistence type="predicted"/>
<accession>A0A9W5VWC3</accession>
<reference evidence="12 13" key="1">
    <citation type="submission" date="2013-05" db="EMBL/GenBank/DDBJ databases">
        <title>The Genome Sequence of Actinomyces europaeus ACS-120-V-COL10B.</title>
        <authorList>
            <consortium name="The Broad Institute Genomics Platform"/>
            <person name="Earl A."/>
            <person name="Ward D."/>
            <person name="Feldgarden M."/>
            <person name="Gevers D."/>
            <person name="Saerens B."/>
            <person name="Vaneechoutte M."/>
            <person name="Walker B."/>
            <person name="Young S."/>
            <person name="Zeng Q."/>
            <person name="Gargeya S."/>
            <person name="Fitzgerald M."/>
            <person name="Haas B."/>
            <person name="Abouelleil A."/>
            <person name="Allen A.W."/>
            <person name="Alvarado L."/>
            <person name="Arachchi H.M."/>
            <person name="Berlin A.M."/>
            <person name="Chapman S.B."/>
            <person name="Gainer-Dewar J."/>
            <person name="Goldberg J."/>
            <person name="Griggs A."/>
            <person name="Gujja S."/>
            <person name="Hansen M."/>
            <person name="Howarth C."/>
            <person name="Imamovic A."/>
            <person name="Ireland A."/>
            <person name="Larimer J."/>
            <person name="McCowan C."/>
            <person name="Murphy C."/>
            <person name="Pearson M."/>
            <person name="Poon T.W."/>
            <person name="Priest M."/>
            <person name="Roberts A."/>
            <person name="Saif S."/>
            <person name="Shea T."/>
            <person name="Sisk P."/>
            <person name="Sykes S."/>
            <person name="Wortman J."/>
            <person name="Nusbaum C."/>
            <person name="Birren B."/>
        </authorList>
    </citation>
    <scope>NUCLEOTIDE SEQUENCE [LARGE SCALE GENOMIC DNA]</scope>
    <source>
        <strain evidence="12 13">ACS-120-V-Col10b</strain>
    </source>
</reference>
<dbReference type="Pfam" id="PF00571">
    <property type="entry name" value="CBS"/>
    <property type="match status" value="2"/>
</dbReference>
<dbReference type="InterPro" id="IPR051676">
    <property type="entry name" value="UPF0053_domain"/>
</dbReference>
<evidence type="ECO:0000313" key="12">
    <source>
        <dbReference type="EMBL" id="EPD30768.1"/>
    </source>
</evidence>
<feature type="transmembrane region" description="Helical" evidence="9">
    <location>
        <begin position="90"/>
        <end position="115"/>
    </location>
</feature>
<keyword evidence="13" id="KW-1185">Reference proteome</keyword>
<keyword evidence="6 8" id="KW-0472">Membrane</keyword>
<evidence type="ECO:0000313" key="13">
    <source>
        <dbReference type="Proteomes" id="UP000014387"/>
    </source>
</evidence>
<evidence type="ECO:0000256" key="8">
    <source>
        <dbReference type="PROSITE-ProRule" id="PRU01193"/>
    </source>
</evidence>
<keyword evidence="5 8" id="KW-1133">Transmembrane helix</keyword>
<dbReference type="InterPro" id="IPR000644">
    <property type="entry name" value="CBS_dom"/>
</dbReference>
<comment type="subcellular location">
    <subcellularLocation>
        <location evidence="1">Cell membrane</location>
        <topology evidence="1">Multi-pass membrane protein</topology>
    </subcellularLocation>
</comment>